<feature type="domain" description="PAS" evidence="5">
    <location>
        <begin position="299"/>
        <end position="344"/>
    </location>
</feature>
<dbReference type="CDD" id="cd00130">
    <property type="entry name" value="PAS"/>
    <property type="match status" value="3"/>
</dbReference>
<dbReference type="Pfam" id="PF13426">
    <property type="entry name" value="PAS_9"/>
    <property type="match status" value="2"/>
</dbReference>
<feature type="domain" description="Histidine kinase" evidence="4">
    <location>
        <begin position="550"/>
        <end position="644"/>
    </location>
</feature>
<evidence type="ECO:0000259" key="5">
    <source>
        <dbReference type="PROSITE" id="PS50112"/>
    </source>
</evidence>
<dbReference type="InterPro" id="IPR013767">
    <property type="entry name" value="PAS_fold"/>
</dbReference>
<dbReference type="EMBL" id="CP001997">
    <property type="protein sequence ID" value="ADE57984.1"/>
    <property type="molecule type" value="Genomic_DNA"/>
</dbReference>
<dbReference type="SMART" id="SM00086">
    <property type="entry name" value="PAC"/>
    <property type="match status" value="3"/>
</dbReference>
<evidence type="ECO:0000313" key="8">
    <source>
        <dbReference type="Proteomes" id="UP000002366"/>
    </source>
</evidence>
<dbReference type="HOGENOM" id="CLU_414846_0_0_0"/>
<evidence type="ECO:0000256" key="1">
    <source>
        <dbReference type="ARBA" id="ARBA00022679"/>
    </source>
</evidence>
<dbReference type="InterPro" id="IPR050482">
    <property type="entry name" value="Sensor_HK_TwoCompSys"/>
</dbReference>
<dbReference type="GO" id="GO:0046983">
    <property type="term" value="F:protein dimerization activity"/>
    <property type="evidence" value="ECO:0007669"/>
    <property type="project" value="InterPro"/>
</dbReference>
<dbReference type="Proteomes" id="UP000002366">
    <property type="component" value="Chromosome"/>
</dbReference>
<dbReference type="InterPro" id="IPR011712">
    <property type="entry name" value="Sig_transdc_His_kin_sub3_dim/P"/>
</dbReference>
<feature type="domain" description="PAC" evidence="6">
    <location>
        <begin position="371"/>
        <end position="423"/>
    </location>
</feature>
<protein>
    <submittedName>
        <fullName evidence="7">PAS/PAC sensor signal transduction histidine kinase</fullName>
    </submittedName>
</protein>
<dbReference type="PROSITE" id="PS50109">
    <property type="entry name" value="HIS_KIN"/>
    <property type="match status" value="1"/>
</dbReference>
<dbReference type="Gene3D" id="1.20.5.1930">
    <property type="match status" value="1"/>
</dbReference>
<dbReference type="Pfam" id="PF07730">
    <property type="entry name" value="HisKA_3"/>
    <property type="match status" value="1"/>
</dbReference>
<dbReference type="Gene3D" id="3.30.565.10">
    <property type="entry name" value="Histidine kinase-like ATPase, C-terminal domain"/>
    <property type="match status" value="1"/>
</dbReference>
<dbReference type="eggNOG" id="COG4585">
    <property type="taxonomic scope" value="Bacteria"/>
</dbReference>
<dbReference type="PROSITE" id="PS50112">
    <property type="entry name" value="PAS"/>
    <property type="match status" value="2"/>
</dbReference>
<dbReference type="InterPro" id="IPR005467">
    <property type="entry name" value="His_kinase_dom"/>
</dbReference>
<dbReference type="STRING" id="572547.Amico_1871"/>
<evidence type="ECO:0000259" key="6">
    <source>
        <dbReference type="PROSITE" id="PS50113"/>
    </source>
</evidence>
<keyword evidence="3" id="KW-0902">Two-component regulatory system</keyword>
<dbReference type="PROSITE" id="PS50113">
    <property type="entry name" value="PAC"/>
    <property type="match status" value="1"/>
</dbReference>
<dbReference type="Pfam" id="PF02518">
    <property type="entry name" value="HATPase_c"/>
    <property type="match status" value="1"/>
</dbReference>
<proteinExistence type="predicted"/>
<organism evidence="7 8">
    <name type="scientific">Aminobacterium colombiense (strain DSM 12261 / ALA-1)</name>
    <dbReference type="NCBI Taxonomy" id="572547"/>
    <lineage>
        <taxon>Bacteria</taxon>
        <taxon>Thermotogati</taxon>
        <taxon>Synergistota</taxon>
        <taxon>Synergistia</taxon>
        <taxon>Synergistales</taxon>
        <taxon>Aminobacteriaceae</taxon>
        <taxon>Aminobacterium</taxon>
    </lineage>
</organism>
<dbReference type="InterPro" id="IPR035965">
    <property type="entry name" value="PAS-like_dom_sf"/>
</dbReference>
<feature type="domain" description="PAS" evidence="5">
    <location>
        <begin position="57"/>
        <end position="96"/>
    </location>
</feature>
<evidence type="ECO:0000313" key="7">
    <source>
        <dbReference type="EMBL" id="ADE57984.1"/>
    </source>
</evidence>
<accession>D5EHF2</accession>
<sequence>MKENKWEEREYARSCRQISLPFEDGLSFLERKDDSMFQDFSIWFNASLDHPDLLLSLIDEDGCLRFWNSTAERISGYSSDSLLGSRKWLSLLYPDSEYRQRMLSSLRMIALVKGASVTVETKIQGKDSRFHTILWVCSNMTPMLENHLAGVVCLGVDITARWEREKNLTERVATMSALFDNMADGVFLHEVDEDGCPGPFIEVNEGACRMLGVKREDLLAMSPISIDAQIQREEMPSVVIDIFRKGHHTFQTLLKKRGGDIVPVEIHSHLFSFQGKPYILSIARDDSERRKNEEVLLENHKFSSSILDKSPNAVFVIGPDTRIQYVNESFVRQFGFQAEEIVGRPAPYPWWRSDYWINMGELRVAMHDGIVGKEKHFIRKDGEEIWGEITAVPIREEDSRLRFCVLTWKDLTTYKKLQEELRLNQHQLQYLSSELYVAEERERRRISTDLHDSVGQNLALSRIKLEMLKKRTKGRDHQGAIDDVLSLINRSIQEMRTLIFELSPPMLFELSFHAAVEWLVEKMEEEHGLCILFKDLLMSDEIPMDIKIFLFRALRELVMNIIKHANTTEAVVTLSRFDPWTITLEVKDNGVGFDLSSLRELGRDPSNFGLLSIRERVNYLGGFMQIQTLPGEGTKISLFVPVEGEEERSSEIDEKSQDSAC</sequence>
<keyword evidence="1" id="KW-0808">Transferase</keyword>
<dbReference type="InterPro" id="IPR000700">
    <property type="entry name" value="PAS-assoc_C"/>
</dbReference>
<dbReference type="InterPro" id="IPR003594">
    <property type="entry name" value="HATPase_dom"/>
</dbReference>
<dbReference type="AlphaFoldDB" id="D5EHF2"/>
<reference evidence="7 8" key="1">
    <citation type="journal article" date="2010" name="Stand. Genomic Sci.">
        <title>Complete genome sequence of Aminobacterium colombiense type strain (ALA-1).</title>
        <authorList>
            <person name="Chertkov O."/>
            <person name="Sikorski J."/>
            <person name="Brambilla E."/>
            <person name="Lapidus A."/>
            <person name="Copeland A."/>
            <person name="Glavina Del Rio T."/>
            <person name="Nolan M."/>
            <person name="Lucas S."/>
            <person name="Tice H."/>
            <person name="Cheng J.F."/>
            <person name="Han C."/>
            <person name="Detter J.C."/>
            <person name="Bruce D."/>
            <person name="Tapia R."/>
            <person name="Goodwin L."/>
            <person name="Pitluck S."/>
            <person name="Liolios K."/>
            <person name="Ivanova N."/>
            <person name="Mavromatis K."/>
            <person name="Ovchinnikova G."/>
            <person name="Pati A."/>
            <person name="Chen A."/>
            <person name="Palaniappan K."/>
            <person name="Land M."/>
            <person name="Hauser L."/>
            <person name="Chang Y.J."/>
            <person name="Jeffries C.D."/>
            <person name="Spring S."/>
            <person name="Rohde M."/>
            <person name="Goker M."/>
            <person name="Bristow J."/>
            <person name="Eisen J.A."/>
            <person name="Markowitz V."/>
            <person name="Hugenholtz P."/>
            <person name="Kyrpides N.C."/>
            <person name="Klenk H.P."/>
        </authorList>
    </citation>
    <scope>NUCLEOTIDE SEQUENCE [LARGE SCALE GENOMIC DNA]</scope>
    <source>
        <strain evidence="8">DSM 12261 / ALA-1</strain>
    </source>
</reference>
<evidence type="ECO:0000259" key="4">
    <source>
        <dbReference type="PROSITE" id="PS50109"/>
    </source>
</evidence>
<dbReference type="SMART" id="SM00387">
    <property type="entry name" value="HATPase_c"/>
    <property type="match status" value="1"/>
</dbReference>
<dbReference type="SUPFAM" id="SSF55874">
    <property type="entry name" value="ATPase domain of HSP90 chaperone/DNA topoisomerase II/histidine kinase"/>
    <property type="match status" value="1"/>
</dbReference>
<dbReference type="SMART" id="SM00091">
    <property type="entry name" value="PAS"/>
    <property type="match status" value="3"/>
</dbReference>
<dbReference type="Pfam" id="PF00989">
    <property type="entry name" value="PAS"/>
    <property type="match status" value="1"/>
</dbReference>
<dbReference type="GO" id="GO:0006355">
    <property type="term" value="P:regulation of DNA-templated transcription"/>
    <property type="evidence" value="ECO:0007669"/>
    <property type="project" value="InterPro"/>
</dbReference>
<name>D5EHF2_AMICL</name>
<dbReference type="RefSeq" id="WP_013049246.1">
    <property type="nucleotide sequence ID" value="NC_014011.1"/>
</dbReference>
<dbReference type="NCBIfam" id="TIGR00229">
    <property type="entry name" value="sensory_box"/>
    <property type="match status" value="3"/>
</dbReference>
<dbReference type="PANTHER" id="PTHR24421">
    <property type="entry name" value="NITRATE/NITRITE SENSOR PROTEIN NARX-RELATED"/>
    <property type="match status" value="1"/>
</dbReference>
<keyword evidence="2 7" id="KW-0418">Kinase</keyword>
<dbReference type="OrthoDB" id="6231at2"/>
<dbReference type="KEGG" id="aco:Amico_1871"/>
<dbReference type="InterPro" id="IPR001610">
    <property type="entry name" value="PAC"/>
</dbReference>
<dbReference type="InterPro" id="IPR000014">
    <property type="entry name" value="PAS"/>
</dbReference>
<dbReference type="SUPFAM" id="SSF55785">
    <property type="entry name" value="PYP-like sensor domain (PAS domain)"/>
    <property type="match status" value="3"/>
</dbReference>
<dbReference type="PANTHER" id="PTHR24421:SF58">
    <property type="entry name" value="SIGNAL TRANSDUCTION HISTIDINE-PROTEIN KINASE_PHOSPHATASE UHPB"/>
    <property type="match status" value="1"/>
</dbReference>
<dbReference type="InterPro" id="IPR036890">
    <property type="entry name" value="HATPase_C_sf"/>
</dbReference>
<keyword evidence="8" id="KW-1185">Reference proteome</keyword>
<dbReference type="Gene3D" id="3.30.450.20">
    <property type="entry name" value="PAS domain"/>
    <property type="match status" value="3"/>
</dbReference>
<gene>
    <name evidence="7" type="ordered locus">Amico_1871</name>
</gene>
<evidence type="ECO:0000256" key="3">
    <source>
        <dbReference type="ARBA" id="ARBA00023012"/>
    </source>
</evidence>
<dbReference type="CDD" id="cd16917">
    <property type="entry name" value="HATPase_UhpB-NarQ-NarX-like"/>
    <property type="match status" value="1"/>
</dbReference>
<dbReference type="GO" id="GO:0000155">
    <property type="term" value="F:phosphorelay sensor kinase activity"/>
    <property type="evidence" value="ECO:0007669"/>
    <property type="project" value="InterPro"/>
</dbReference>
<dbReference type="eggNOG" id="COG3829">
    <property type="taxonomic scope" value="Bacteria"/>
</dbReference>
<evidence type="ECO:0000256" key="2">
    <source>
        <dbReference type="ARBA" id="ARBA00022777"/>
    </source>
</evidence>
<dbReference type="GO" id="GO:0016020">
    <property type="term" value="C:membrane"/>
    <property type="evidence" value="ECO:0007669"/>
    <property type="project" value="InterPro"/>
</dbReference>